<evidence type="ECO:0000256" key="3">
    <source>
        <dbReference type="ARBA" id="ARBA00022793"/>
    </source>
</evidence>
<dbReference type="Gene3D" id="3.40.640.10">
    <property type="entry name" value="Type I PLP-dependent aspartate aminotransferase-like (Major domain)"/>
    <property type="match status" value="1"/>
</dbReference>
<reference evidence="8 9" key="1">
    <citation type="journal article" date="2019" name="Front. Microbiol.">
        <title>Thermoanaerosceptrum fracticalcis gen. nov. sp. nov., a Novel Fumarate-Fermenting Microorganism From a Deep Fractured Carbonate Aquifer of the US Great Basin.</title>
        <authorList>
            <person name="Hamilton-Brehm S.D."/>
            <person name="Stewart L.E."/>
            <person name="Zavarin M."/>
            <person name="Caldwell M."/>
            <person name="Lawson P.A."/>
            <person name="Onstott T.C."/>
            <person name="Grzymski J."/>
            <person name="Neveux I."/>
            <person name="Lollar B.S."/>
            <person name="Russell C.E."/>
            <person name="Moser D.P."/>
        </authorList>
    </citation>
    <scope>NUCLEOTIDE SEQUENCE [LARGE SCALE GENOMIC DNA]</scope>
    <source>
        <strain evidence="8 9">DRI-13</strain>
    </source>
</reference>
<dbReference type="PANTHER" id="PTHR43277">
    <property type="entry name" value="ARGININE DECARBOXYLASE"/>
    <property type="match status" value="1"/>
</dbReference>
<sequence length="489" mass="54183">MKIAPLLEKIKKHIEQSYTGFHTPGHRQGKGIYTGFKELAKDICKMDLTELPGLDNLKNPTGCIKAAQELAAKLFASEQTFFLVNGSTVGLQAALLTLTPGKRVIVPRNAHISVANGLVLSGSVPLVAPVVINVEWGIPLGMEYESIAHLLAEYPDIEAFVSVQPTYEGFGCNIYELLDFLRKKEVLSIVDEAHGAHLYFQDDLPLSAQRAKADVVIQSTHKTLGALTQASMLHVNNSKLAAGVAAALNVLQTSSPSYLLMASLDSVQAQMSQEGRALVKRTWEMALELRASLRKLSGFRLIDEEVNPAWYHDPTKILLSSRELGLTGWELARILQEDYGIVVELSSYYYVLFLLTIGHEPQDTGKVVTALKEMAHRYGKTQALTPWEHPGKILEGEIELQLTPRQVYWAPKEDLPLREALGRIAGVPLAVYPPGIPLIWPGQVIGKDLLNYLEWVIKNKFPVQGLTADYKIPVVREEGSREEKRKGIR</sequence>
<dbReference type="EMBL" id="CP045798">
    <property type="protein sequence ID" value="QNB47264.1"/>
    <property type="molecule type" value="Genomic_DNA"/>
</dbReference>
<proteinExistence type="inferred from homology"/>
<dbReference type="Pfam" id="PF03711">
    <property type="entry name" value="OKR_DC_1_C"/>
    <property type="match status" value="1"/>
</dbReference>
<comment type="cofactor">
    <cofactor evidence="1">
        <name>pyridoxal 5'-phosphate</name>
        <dbReference type="ChEBI" id="CHEBI:597326"/>
    </cofactor>
</comment>
<dbReference type="InterPro" id="IPR015424">
    <property type="entry name" value="PyrdxlP-dep_Trfase"/>
</dbReference>
<feature type="domain" description="Orn/Lys/Arg decarboxylases family 1 pyridoxal-P attachment site" evidence="6">
    <location>
        <begin position="5"/>
        <end position="303"/>
    </location>
</feature>
<feature type="domain" description="Orn/Lys/Arg decarboxylase C-terminal" evidence="7">
    <location>
        <begin position="411"/>
        <end position="462"/>
    </location>
</feature>
<dbReference type="SUPFAM" id="SSF53383">
    <property type="entry name" value="PLP-dependent transferases"/>
    <property type="match status" value="1"/>
</dbReference>
<accession>A0A7G6E5B0</accession>
<evidence type="ECO:0000259" key="6">
    <source>
        <dbReference type="Pfam" id="PF01276"/>
    </source>
</evidence>
<keyword evidence="9" id="KW-1185">Reference proteome</keyword>
<dbReference type="GO" id="GO:0008483">
    <property type="term" value="F:transaminase activity"/>
    <property type="evidence" value="ECO:0007669"/>
    <property type="project" value="UniProtKB-KW"/>
</dbReference>
<comment type="similarity">
    <text evidence="2">Belongs to the Orn/Lys/Arg decarboxylase class-I family.</text>
</comment>
<dbReference type="InterPro" id="IPR008286">
    <property type="entry name" value="Prn/Lys/Arg_de-COase_C"/>
</dbReference>
<dbReference type="PANTHER" id="PTHR43277:SF4">
    <property type="entry name" value="ARGININE DECARBOXYLASE"/>
    <property type="match status" value="1"/>
</dbReference>
<gene>
    <name evidence="8" type="ORF">BR63_13780</name>
</gene>
<dbReference type="KEGG" id="tfr:BR63_13780"/>
<evidence type="ECO:0000259" key="7">
    <source>
        <dbReference type="Pfam" id="PF03711"/>
    </source>
</evidence>
<keyword evidence="4" id="KW-0663">Pyridoxal phosphate</keyword>
<evidence type="ECO:0000256" key="5">
    <source>
        <dbReference type="ARBA" id="ARBA00023239"/>
    </source>
</evidence>
<dbReference type="AlphaFoldDB" id="A0A7G6E5B0"/>
<keyword evidence="3" id="KW-0210">Decarboxylase</keyword>
<keyword evidence="8" id="KW-0808">Transferase</keyword>
<evidence type="ECO:0000313" key="8">
    <source>
        <dbReference type="EMBL" id="QNB47264.1"/>
    </source>
</evidence>
<evidence type="ECO:0000256" key="4">
    <source>
        <dbReference type="ARBA" id="ARBA00022898"/>
    </source>
</evidence>
<keyword evidence="8" id="KW-0032">Aminotransferase</keyword>
<dbReference type="Proteomes" id="UP000515847">
    <property type="component" value="Chromosome"/>
</dbReference>
<evidence type="ECO:0000256" key="1">
    <source>
        <dbReference type="ARBA" id="ARBA00001933"/>
    </source>
</evidence>
<name>A0A7G6E5B0_THEFR</name>
<dbReference type="InterPro" id="IPR015421">
    <property type="entry name" value="PyrdxlP-dep_Trfase_major"/>
</dbReference>
<dbReference type="GO" id="GO:0016831">
    <property type="term" value="F:carboxy-lyase activity"/>
    <property type="evidence" value="ECO:0007669"/>
    <property type="project" value="UniProtKB-KW"/>
</dbReference>
<keyword evidence="5" id="KW-0456">Lyase</keyword>
<dbReference type="InterPro" id="IPR000310">
    <property type="entry name" value="Orn/Lys/Arg_deCO2ase_major_dom"/>
</dbReference>
<dbReference type="RefSeq" id="WP_051965874.1">
    <property type="nucleotide sequence ID" value="NZ_CP045798.1"/>
</dbReference>
<dbReference type="Gene3D" id="3.90.100.10">
    <property type="entry name" value="Orn/Lys/Arg decarboxylase, C-terminal domain"/>
    <property type="match status" value="1"/>
</dbReference>
<organism evidence="8 9">
    <name type="scientific">Thermanaerosceptrum fracticalcis</name>
    <dbReference type="NCBI Taxonomy" id="1712410"/>
    <lineage>
        <taxon>Bacteria</taxon>
        <taxon>Bacillati</taxon>
        <taxon>Bacillota</taxon>
        <taxon>Clostridia</taxon>
        <taxon>Eubacteriales</taxon>
        <taxon>Peptococcaceae</taxon>
        <taxon>Thermanaerosceptrum</taxon>
    </lineage>
</organism>
<protein>
    <submittedName>
        <fullName evidence="8">Aminotransferase class I/II-fold pyridoxal phosphate-dependent enzyme</fullName>
    </submittedName>
</protein>
<dbReference type="OrthoDB" id="9815233at2"/>
<evidence type="ECO:0000256" key="2">
    <source>
        <dbReference type="ARBA" id="ARBA00010671"/>
    </source>
</evidence>
<dbReference type="Pfam" id="PF01276">
    <property type="entry name" value="OKR_DC_1"/>
    <property type="match status" value="1"/>
</dbReference>
<dbReference type="InterPro" id="IPR052357">
    <property type="entry name" value="Orn_Lys_Arg_decarboxylase-I"/>
</dbReference>
<evidence type="ECO:0000313" key="9">
    <source>
        <dbReference type="Proteomes" id="UP000515847"/>
    </source>
</evidence>